<keyword evidence="1" id="KW-1133">Transmembrane helix</keyword>
<sequence>MSLPRWRLWRLLLIAAGTWFLVSLLFAPWLNPWAAWRMQRDRDSLVLIQQANIDMMFLREEALSYWRVHEQWPAQVSVPGVHDPAEATVRAELPAPWVLRFRFTDRFPARSGLPGTVIEQRLDPKTQHWSCQPGNPSPPTRWLPPNCQTSAPWTIVHWLTLLLGLALAVLLAAAVIWWRLRPAVATIVREPRALLSQPLQQLPRLDRQLGWLRLRGRVLGDAGVAGVRWREALRHVEAAAVQRAAQLAARIGAVDAAAPGWTLPGEVREWTLPATLPLALERLWLYLPDPALSGDALVRQLRAMPNGQDVVLVVSPSLAVEPALMAYADDPVNLCVCLDQAGQTRWLLQPAALDGLVALLVRQLQATRISPYQTHGGITRPAAFFGREAVLARVLNREPGNYLLVGGRQLGKTSLMKAIERRFVDHPRVSCCYLSLRDHRLTVRLALELGLPEATGIDALVAALTERAGGRRVLLLIDETDLFLRHEAQAGYPQLAALRALSEEGRCHFMLAGFWDLYEAVTLDFASPLRNFGEVIHLGGLEDAACQALATVPMARLGVHFAEPDLPRQLVVACGRRANLVAIVCQQLLAQLQRGQRLIDAAQLHAALAAEPVFDALAGWARLSPDPLACRIDRIVVYHLASARLSTSGVRATSLTALLAVFDAAGVGVDPEQLRRALARLQLAYVIRRDDDGVQFVFAVPLFVTQFQHEEVAALLQRELQAVAGAGATG</sequence>
<dbReference type="SUPFAM" id="SSF52540">
    <property type="entry name" value="P-loop containing nucleoside triphosphate hydrolases"/>
    <property type="match status" value="1"/>
</dbReference>
<feature type="transmembrane region" description="Helical" evidence="1">
    <location>
        <begin position="12"/>
        <end position="30"/>
    </location>
</feature>
<keyword evidence="1" id="KW-0472">Membrane</keyword>
<proteinExistence type="predicted"/>
<protein>
    <submittedName>
        <fullName evidence="2">ATP-binding protein</fullName>
    </submittedName>
</protein>
<keyword evidence="2" id="KW-0067">ATP-binding</keyword>
<dbReference type="Proteomes" id="UP000306631">
    <property type="component" value="Unassembled WGS sequence"/>
</dbReference>
<gene>
    <name evidence="2" type="ORF">E5352_05640</name>
</gene>
<comment type="caution">
    <text evidence="2">The sequence shown here is derived from an EMBL/GenBank/DDBJ whole genome shotgun (WGS) entry which is preliminary data.</text>
</comment>
<dbReference type="GO" id="GO:0005524">
    <property type="term" value="F:ATP binding"/>
    <property type="evidence" value="ECO:0007669"/>
    <property type="project" value="UniProtKB-KW"/>
</dbReference>
<feature type="transmembrane region" description="Helical" evidence="1">
    <location>
        <begin position="158"/>
        <end position="180"/>
    </location>
</feature>
<dbReference type="CDD" id="cd00009">
    <property type="entry name" value="AAA"/>
    <property type="match status" value="1"/>
</dbReference>
<name>A0A4S2D256_STEMA</name>
<dbReference type="AlphaFoldDB" id="A0A4S2D256"/>
<evidence type="ECO:0000313" key="2">
    <source>
        <dbReference type="EMBL" id="TGY35206.1"/>
    </source>
</evidence>
<evidence type="ECO:0000256" key="1">
    <source>
        <dbReference type="SAM" id="Phobius"/>
    </source>
</evidence>
<organism evidence="2 3">
    <name type="scientific">Stenotrophomonas maltophilia</name>
    <name type="common">Pseudomonas maltophilia</name>
    <name type="synonym">Xanthomonas maltophilia</name>
    <dbReference type="NCBI Taxonomy" id="40324"/>
    <lineage>
        <taxon>Bacteria</taxon>
        <taxon>Pseudomonadati</taxon>
        <taxon>Pseudomonadota</taxon>
        <taxon>Gammaproteobacteria</taxon>
        <taxon>Lysobacterales</taxon>
        <taxon>Lysobacteraceae</taxon>
        <taxon>Stenotrophomonas</taxon>
        <taxon>Stenotrophomonas maltophilia group</taxon>
    </lineage>
</organism>
<dbReference type="OrthoDB" id="6951663at2"/>
<accession>A0A4S2D256</accession>
<keyword evidence="2" id="KW-0547">Nucleotide-binding</keyword>
<evidence type="ECO:0000313" key="3">
    <source>
        <dbReference type="Proteomes" id="UP000306631"/>
    </source>
</evidence>
<dbReference type="RefSeq" id="WP_136003832.1">
    <property type="nucleotide sequence ID" value="NZ_SRYW01000004.1"/>
</dbReference>
<dbReference type="InterPro" id="IPR027417">
    <property type="entry name" value="P-loop_NTPase"/>
</dbReference>
<reference evidence="2 3" key="1">
    <citation type="submission" date="2019-04" db="EMBL/GenBank/DDBJ databases">
        <title>Microbes associate with the intestines of laboratory mice.</title>
        <authorList>
            <person name="Navarre W."/>
            <person name="Wong E."/>
            <person name="Huang K."/>
            <person name="Tropini C."/>
            <person name="Ng K."/>
            <person name="Yu B."/>
        </authorList>
    </citation>
    <scope>NUCLEOTIDE SEQUENCE [LARGE SCALE GENOMIC DNA]</scope>
    <source>
        <strain evidence="2 3">NM62_B4-13</strain>
    </source>
</reference>
<keyword evidence="1" id="KW-0812">Transmembrane</keyword>
<dbReference type="EMBL" id="SRYW01000004">
    <property type="protein sequence ID" value="TGY35206.1"/>
    <property type="molecule type" value="Genomic_DNA"/>
</dbReference>
<dbReference type="Gene3D" id="3.40.50.300">
    <property type="entry name" value="P-loop containing nucleotide triphosphate hydrolases"/>
    <property type="match status" value="1"/>
</dbReference>